<proteinExistence type="predicted"/>
<dbReference type="RefSeq" id="WP_187562281.1">
    <property type="nucleotide sequence ID" value="NZ_JACGWS010000006.1"/>
</dbReference>
<dbReference type="EMBL" id="JACGWS010000006">
    <property type="protein sequence ID" value="MBC8755231.1"/>
    <property type="molecule type" value="Genomic_DNA"/>
</dbReference>
<dbReference type="Proteomes" id="UP000619238">
    <property type="component" value="Unassembled WGS sequence"/>
</dbReference>
<sequence>MNRYTISMLSLFATFFMYSQEKESILKYLQLTETDSIYLKAVEKYIIELDSFYNTYSQNEQPKKIYIQYEDYLFKLPYKISGYEIIKLGLANRKKHFRKNKNRLRLVIMTPLTLKDGRFQVRLTPYFAKLKSRKHLDLALSDWTIVFFEFKNGKLKCAETQNGGI</sequence>
<accession>A0ABR7Q9I9</accession>
<evidence type="ECO:0000313" key="1">
    <source>
        <dbReference type="EMBL" id="MBC8755231.1"/>
    </source>
</evidence>
<name>A0ABR7Q9I9_9FLAO</name>
<gene>
    <name evidence="1" type="ORF">H2O64_11140</name>
</gene>
<organism evidence="1 2">
    <name type="scientific">Kordia aestuariivivens</name>
    <dbReference type="NCBI Taxonomy" id="2759037"/>
    <lineage>
        <taxon>Bacteria</taxon>
        <taxon>Pseudomonadati</taxon>
        <taxon>Bacteroidota</taxon>
        <taxon>Flavobacteriia</taxon>
        <taxon>Flavobacteriales</taxon>
        <taxon>Flavobacteriaceae</taxon>
        <taxon>Kordia</taxon>
    </lineage>
</organism>
<reference evidence="1 2" key="1">
    <citation type="submission" date="2020-07" db="EMBL/GenBank/DDBJ databases">
        <title>Description of Kordia aestuariivivens sp. nov., isolated from a tidal flat.</title>
        <authorList>
            <person name="Park S."/>
            <person name="Yoon J.-H."/>
        </authorList>
    </citation>
    <scope>NUCLEOTIDE SEQUENCE [LARGE SCALE GENOMIC DNA]</scope>
    <source>
        <strain evidence="1 2">YSTF-M3</strain>
    </source>
</reference>
<evidence type="ECO:0000313" key="2">
    <source>
        <dbReference type="Proteomes" id="UP000619238"/>
    </source>
</evidence>
<protein>
    <submittedName>
        <fullName evidence="1">Uncharacterized protein</fullName>
    </submittedName>
</protein>
<comment type="caution">
    <text evidence="1">The sequence shown here is derived from an EMBL/GenBank/DDBJ whole genome shotgun (WGS) entry which is preliminary data.</text>
</comment>
<keyword evidence="2" id="KW-1185">Reference proteome</keyword>